<evidence type="ECO:0000256" key="2">
    <source>
        <dbReference type="RuleBase" id="RU003749"/>
    </source>
</evidence>
<dbReference type="RefSeq" id="WP_188965074.1">
    <property type="nucleotide sequence ID" value="NZ_BMKW01000001.1"/>
</dbReference>
<dbReference type="Gene3D" id="3.30.750.24">
    <property type="entry name" value="STAS domain"/>
    <property type="match status" value="1"/>
</dbReference>
<dbReference type="InterPro" id="IPR002645">
    <property type="entry name" value="STAS_dom"/>
</dbReference>
<keyword evidence="5" id="KW-1185">Reference proteome</keyword>
<gene>
    <name evidence="4" type="ORF">GCM10011320_02270</name>
</gene>
<reference evidence="4" key="1">
    <citation type="journal article" date="2014" name="Int. J. Syst. Evol. Microbiol.">
        <title>Complete genome sequence of Corynebacterium casei LMG S-19264T (=DSM 44701T), isolated from a smear-ripened cheese.</title>
        <authorList>
            <consortium name="US DOE Joint Genome Institute (JGI-PGF)"/>
            <person name="Walter F."/>
            <person name="Albersmeier A."/>
            <person name="Kalinowski J."/>
            <person name="Ruckert C."/>
        </authorList>
    </citation>
    <scope>NUCLEOTIDE SEQUENCE</scope>
    <source>
        <strain evidence="4">CGMCC 1.3617</strain>
    </source>
</reference>
<organism evidence="4 5">
    <name type="scientific">Neoroseomonas lacus</name>
    <dbReference type="NCBI Taxonomy" id="287609"/>
    <lineage>
        <taxon>Bacteria</taxon>
        <taxon>Pseudomonadati</taxon>
        <taxon>Pseudomonadota</taxon>
        <taxon>Alphaproteobacteria</taxon>
        <taxon>Acetobacterales</taxon>
        <taxon>Acetobacteraceae</taxon>
        <taxon>Neoroseomonas</taxon>
    </lineage>
</organism>
<evidence type="ECO:0000313" key="5">
    <source>
        <dbReference type="Proteomes" id="UP000661507"/>
    </source>
</evidence>
<dbReference type="Pfam" id="PF01740">
    <property type="entry name" value="STAS"/>
    <property type="match status" value="1"/>
</dbReference>
<protein>
    <recommendedName>
        <fullName evidence="2">Anti-sigma factor antagonist</fullName>
    </recommendedName>
</protein>
<dbReference type="InterPro" id="IPR003658">
    <property type="entry name" value="Anti-sigma_ant"/>
</dbReference>
<comment type="caution">
    <text evidence="4">The sequence shown here is derived from an EMBL/GenBank/DDBJ whole genome shotgun (WGS) entry which is preliminary data.</text>
</comment>
<dbReference type="AlphaFoldDB" id="A0A917NGC4"/>
<dbReference type="PROSITE" id="PS50801">
    <property type="entry name" value="STAS"/>
    <property type="match status" value="1"/>
</dbReference>
<evidence type="ECO:0000259" key="3">
    <source>
        <dbReference type="PROSITE" id="PS50801"/>
    </source>
</evidence>
<accession>A0A917NGC4</accession>
<reference evidence="4" key="2">
    <citation type="submission" date="2020-09" db="EMBL/GenBank/DDBJ databases">
        <authorList>
            <person name="Sun Q."/>
            <person name="Zhou Y."/>
        </authorList>
    </citation>
    <scope>NUCLEOTIDE SEQUENCE</scope>
    <source>
        <strain evidence="4">CGMCC 1.3617</strain>
    </source>
</reference>
<dbReference type="EMBL" id="BMKW01000001">
    <property type="protein sequence ID" value="GGI99081.1"/>
    <property type="molecule type" value="Genomic_DNA"/>
</dbReference>
<sequence length="112" mass="11786">MDIYTQATDGVVLHRLKGRLDNNATVKAEGAILGSFAGPAPRVILDMRDVAYVSSAGLRVVLMAAKRAKASDGRLALFGLPAAVQEVFDISGFSKVLSIGADEEDARRLIGA</sequence>
<proteinExistence type="inferred from homology"/>
<comment type="similarity">
    <text evidence="1 2">Belongs to the anti-sigma-factor antagonist family.</text>
</comment>
<name>A0A917NGC4_9PROT</name>
<dbReference type="Proteomes" id="UP000661507">
    <property type="component" value="Unassembled WGS sequence"/>
</dbReference>
<evidence type="ECO:0000313" key="4">
    <source>
        <dbReference type="EMBL" id="GGI99081.1"/>
    </source>
</evidence>
<dbReference type="PANTHER" id="PTHR33495">
    <property type="entry name" value="ANTI-SIGMA FACTOR ANTAGONIST TM_1081-RELATED-RELATED"/>
    <property type="match status" value="1"/>
</dbReference>
<dbReference type="CDD" id="cd07043">
    <property type="entry name" value="STAS_anti-anti-sigma_factors"/>
    <property type="match status" value="1"/>
</dbReference>
<dbReference type="InterPro" id="IPR036513">
    <property type="entry name" value="STAS_dom_sf"/>
</dbReference>
<feature type="domain" description="STAS" evidence="3">
    <location>
        <begin position="1"/>
        <end position="112"/>
    </location>
</feature>
<dbReference type="SUPFAM" id="SSF52091">
    <property type="entry name" value="SpoIIaa-like"/>
    <property type="match status" value="1"/>
</dbReference>
<evidence type="ECO:0000256" key="1">
    <source>
        <dbReference type="ARBA" id="ARBA00009013"/>
    </source>
</evidence>
<dbReference type="NCBIfam" id="TIGR00377">
    <property type="entry name" value="ant_ant_sig"/>
    <property type="match status" value="1"/>
</dbReference>
<dbReference type="GO" id="GO:0043856">
    <property type="term" value="F:anti-sigma factor antagonist activity"/>
    <property type="evidence" value="ECO:0007669"/>
    <property type="project" value="InterPro"/>
</dbReference>